<gene>
    <name evidence="1" type="ORF">Patl1_07633</name>
</gene>
<accession>A0ACC1AF83</accession>
<evidence type="ECO:0000313" key="2">
    <source>
        <dbReference type="Proteomes" id="UP001164250"/>
    </source>
</evidence>
<comment type="caution">
    <text evidence="1">The sequence shown here is derived from an EMBL/GenBank/DDBJ whole genome shotgun (WGS) entry which is preliminary data.</text>
</comment>
<evidence type="ECO:0000313" key="1">
    <source>
        <dbReference type="EMBL" id="KAJ0085697.1"/>
    </source>
</evidence>
<dbReference type="EMBL" id="CM047906">
    <property type="protein sequence ID" value="KAJ0085697.1"/>
    <property type="molecule type" value="Genomic_DNA"/>
</dbReference>
<protein>
    <submittedName>
        <fullName evidence="1">Uncharacterized protein</fullName>
    </submittedName>
</protein>
<dbReference type="Proteomes" id="UP001164250">
    <property type="component" value="Chromosome 10"/>
</dbReference>
<organism evidence="1 2">
    <name type="scientific">Pistacia atlantica</name>
    <dbReference type="NCBI Taxonomy" id="434234"/>
    <lineage>
        <taxon>Eukaryota</taxon>
        <taxon>Viridiplantae</taxon>
        <taxon>Streptophyta</taxon>
        <taxon>Embryophyta</taxon>
        <taxon>Tracheophyta</taxon>
        <taxon>Spermatophyta</taxon>
        <taxon>Magnoliopsida</taxon>
        <taxon>eudicotyledons</taxon>
        <taxon>Gunneridae</taxon>
        <taxon>Pentapetalae</taxon>
        <taxon>rosids</taxon>
        <taxon>malvids</taxon>
        <taxon>Sapindales</taxon>
        <taxon>Anacardiaceae</taxon>
        <taxon>Pistacia</taxon>
    </lineage>
</organism>
<name>A0ACC1AF83_9ROSI</name>
<sequence>MEWLGGWCYVIHEMLFQRILASHLQNPLPLPPVNDRTCIVTGSTSGIGREIARANAGEFNEVF</sequence>
<proteinExistence type="predicted"/>
<reference evidence="2" key="1">
    <citation type="journal article" date="2023" name="G3 (Bethesda)">
        <title>Genome assembly and association tests identify interacting loci associated with vigor, precocity, and sex in interspecific pistachio rootstocks.</title>
        <authorList>
            <person name="Palmer W."/>
            <person name="Jacygrad E."/>
            <person name="Sagayaradj S."/>
            <person name="Cavanaugh K."/>
            <person name="Han R."/>
            <person name="Bertier L."/>
            <person name="Beede B."/>
            <person name="Kafkas S."/>
            <person name="Golino D."/>
            <person name="Preece J."/>
            <person name="Michelmore R."/>
        </authorList>
    </citation>
    <scope>NUCLEOTIDE SEQUENCE [LARGE SCALE GENOMIC DNA]</scope>
</reference>
<keyword evidence="2" id="KW-1185">Reference proteome</keyword>